<name>A0ABW3NDI7_9BACI</name>
<accession>A0ABW3NDI7</accession>
<proteinExistence type="predicted"/>
<keyword evidence="1" id="KW-0812">Transmembrane</keyword>
<keyword evidence="4" id="KW-1185">Reference proteome</keyword>
<evidence type="ECO:0000259" key="2">
    <source>
        <dbReference type="Pfam" id="PF07331"/>
    </source>
</evidence>
<feature type="transmembrane region" description="Helical" evidence="1">
    <location>
        <begin position="7"/>
        <end position="27"/>
    </location>
</feature>
<evidence type="ECO:0000313" key="4">
    <source>
        <dbReference type="Proteomes" id="UP001597041"/>
    </source>
</evidence>
<feature type="transmembrane region" description="Helical" evidence="1">
    <location>
        <begin position="80"/>
        <end position="110"/>
    </location>
</feature>
<gene>
    <name evidence="3" type="ORF">ACFQ19_00365</name>
</gene>
<evidence type="ECO:0000313" key="3">
    <source>
        <dbReference type="EMBL" id="MFD1064465.1"/>
    </source>
</evidence>
<reference evidence="4" key="1">
    <citation type="journal article" date="2019" name="Int. J. Syst. Evol. Microbiol.">
        <title>The Global Catalogue of Microorganisms (GCM) 10K type strain sequencing project: providing services to taxonomists for standard genome sequencing and annotation.</title>
        <authorList>
            <consortium name="The Broad Institute Genomics Platform"/>
            <consortium name="The Broad Institute Genome Sequencing Center for Infectious Disease"/>
            <person name="Wu L."/>
            <person name="Ma J."/>
        </authorList>
    </citation>
    <scope>NUCLEOTIDE SEQUENCE [LARGE SCALE GENOMIC DNA]</scope>
    <source>
        <strain evidence="4">CCUG 56608</strain>
    </source>
</reference>
<feature type="domain" description="DUF1468" evidence="2">
    <location>
        <begin position="11"/>
        <end position="144"/>
    </location>
</feature>
<feature type="transmembrane region" description="Helical" evidence="1">
    <location>
        <begin position="122"/>
        <end position="143"/>
    </location>
</feature>
<dbReference type="Proteomes" id="UP001597041">
    <property type="component" value="Unassembled WGS sequence"/>
</dbReference>
<organism evidence="3 4">
    <name type="scientific">Oceanobacillus locisalsi</name>
    <dbReference type="NCBI Taxonomy" id="546107"/>
    <lineage>
        <taxon>Bacteria</taxon>
        <taxon>Bacillati</taxon>
        <taxon>Bacillota</taxon>
        <taxon>Bacilli</taxon>
        <taxon>Bacillales</taxon>
        <taxon>Bacillaceae</taxon>
        <taxon>Oceanobacillus</taxon>
    </lineage>
</organism>
<sequence>MKKANLIFNAILFVAIVYLFVLTFFFPTRFGIEDSGPAIFPRFALIGLSILLLIDTISTIRKNGNIPLFTQEEKKKLVRFMLLLATIFVFVLLLGKINFIILSLISLFIVSTIFKLKWMTSVMTSVVLTLFIYFVFVEGLNIVL</sequence>
<dbReference type="RefSeq" id="WP_379589871.1">
    <property type="nucleotide sequence ID" value="NZ_JBHTKK010000001.1"/>
</dbReference>
<keyword evidence="1" id="KW-0472">Membrane</keyword>
<dbReference type="EMBL" id="JBHTKK010000001">
    <property type="protein sequence ID" value="MFD1064465.1"/>
    <property type="molecule type" value="Genomic_DNA"/>
</dbReference>
<dbReference type="Pfam" id="PF07331">
    <property type="entry name" value="TctB"/>
    <property type="match status" value="1"/>
</dbReference>
<feature type="transmembrane region" description="Helical" evidence="1">
    <location>
        <begin position="39"/>
        <end position="60"/>
    </location>
</feature>
<evidence type="ECO:0000256" key="1">
    <source>
        <dbReference type="SAM" id="Phobius"/>
    </source>
</evidence>
<comment type="caution">
    <text evidence="3">The sequence shown here is derived from an EMBL/GenBank/DDBJ whole genome shotgun (WGS) entry which is preliminary data.</text>
</comment>
<keyword evidence="1" id="KW-1133">Transmembrane helix</keyword>
<protein>
    <submittedName>
        <fullName evidence="3">Tripartite tricarboxylate transporter TctB family protein</fullName>
    </submittedName>
</protein>
<dbReference type="InterPro" id="IPR009936">
    <property type="entry name" value="DUF1468"/>
</dbReference>